<gene>
    <name evidence="2" type="ORF">KC729_21600</name>
</gene>
<accession>A0A956M334</accession>
<keyword evidence="1" id="KW-0732">Signal</keyword>
<reference evidence="2" key="2">
    <citation type="journal article" date="2021" name="Microbiome">
        <title>Successional dynamics and alternative stable states in a saline activated sludge microbial community over 9 years.</title>
        <authorList>
            <person name="Wang Y."/>
            <person name="Ye J."/>
            <person name="Ju F."/>
            <person name="Liu L."/>
            <person name="Boyd J.A."/>
            <person name="Deng Y."/>
            <person name="Parks D.H."/>
            <person name="Jiang X."/>
            <person name="Yin X."/>
            <person name="Woodcroft B.J."/>
            <person name="Tyson G.W."/>
            <person name="Hugenholtz P."/>
            <person name="Polz M.F."/>
            <person name="Zhang T."/>
        </authorList>
    </citation>
    <scope>NUCLEOTIDE SEQUENCE</scope>
    <source>
        <strain evidence="2">HKST-UBA01</strain>
    </source>
</reference>
<feature type="signal peptide" evidence="1">
    <location>
        <begin position="1"/>
        <end position="23"/>
    </location>
</feature>
<dbReference type="AlphaFoldDB" id="A0A956M334"/>
<feature type="non-terminal residue" evidence="2">
    <location>
        <position position="234"/>
    </location>
</feature>
<feature type="chain" id="PRO_5037372877" description="Outer membrane protein beta-barrel domain-containing protein" evidence="1">
    <location>
        <begin position="24"/>
        <end position="234"/>
    </location>
</feature>
<proteinExistence type="predicted"/>
<evidence type="ECO:0000256" key="1">
    <source>
        <dbReference type="SAM" id="SignalP"/>
    </source>
</evidence>
<name>A0A956M334_UNCEI</name>
<dbReference type="Proteomes" id="UP000697710">
    <property type="component" value="Unassembled WGS sequence"/>
</dbReference>
<comment type="caution">
    <text evidence="2">The sequence shown here is derived from an EMBL/GenBank/DDBJ whole genome shotgun (WGS) entry which is preliminary data.</text>
</comment>
<evidence type="ECO:0000313" key="2">
    <source>
        <dbReference type="EMBL" id="MCA9730291.1"/>
    </source>
</evidence>
<evidence type="ECO:0008006" key="4">
    <source>
        <dbReference type="Google" id="ProtNLM"/>
    </source>
</evidence>
<reference evidence="2" key="1">
    <citation type="submission" date="2020-04" db="EMBL/GenBank/DDBJ databases">
        <authorList>
            <person name="Zhang T."/>
        </authorList>
    </citation>
    <scope>NUCLEOTIDE SEQUENCE</scope>
    <source>
        <strain evidence="2">HKST-UBA01</strain>
    </source>
</reference>
<sequence length="234" mass="25593">MKPNPMSLLAALTMILLASPVGAGDLFSGQLSVGGGYSAHPLGIDGDEDAGYASQTLRLQLNKTLGSSAWRLGYEGSAHEFTGEQSLDQMHHALGLEWFGSAADHRWNLSAGAQASGRMQSGIYQPYDFVEATGYFAFKTYLRDGLLARGYAQVRDRSYSELPEESFSEPSVQVDLQRFLPSQTTLGATLGWGWKLFRDPAAERVWETDGMPSTHLLRLQLNAAQSLSDRVSLR</sequence>
<dbReference type="EMBL" id="JAGQHR010001092">
    <property type="protein sequence ID" value="MCA9730291.1"/>
    <property type="molecule type" value="Genomic_DNA"/>
</dbReference>
<organism evidence="2 3">
    <name type="scientific">Eiseniibacteriota bacterium</name>
    <dbReference type="NCBI Taxonomy" id="2212470"/>
    <lineage>
        <taxon>Bacteria</taxon>
        <taxon>Candidatus Eiseniibacteriota</taxon>
    </lineage>
</organism>
<evidence type="ECO:0000313" key="3">
    <source>
        <dbReference type="Proteomes" id="UP000697710"/>
    </source>
</evidence>
<protein>
    <recommendedName>
        <fullName evidence="4">Outer membrane protein beta-barrel domain-containing protein</fullName>
    </recommendedName>
</protein>